<feature type="region of interest" description="Disordered" evidence="4">
    <location>
        <begin position="421"/>
        <end position="456"/>
    </location>
</feature>
<feature type="region of interest" description="Disordered" evidence="4">
    <location>
        <begin position="1"/>
        <end position="51"/>
    </location>
</feature>
<evidence type="ECO:0000313" key="6">
    <source>
        <dbReference type="Proteomes" id="UP001165121"/>
    </source>
</evidence>
<organism evidence="5 6">
    <name type="scientific">Phytophthora fragariaefolia</name>
    <dbReference type="NCBI Taxonomy" id="1490495"/>
    <lineage>
        <taxon>Eukaryota</taxon>
        <taxon>Sar</taxon>
        <taxon>Stramenopiles</taxon>
        <taxon>Oomycota</taxon>
        <taxon>Peronosporomycetes</taxon>
        <taxon>Peronosporales</taxon>
        <taxon>Peronosporaceae</taxon>
        <taxon>Phytophthora</taxon>
    </lineage>
</organism>
<evidence type="ECO:0000313" key="5">
    <source>
        <dbReference type="EMBL" id="GMG14970.1"/>
    </source>
</evidence>
<gene>
    <name evidence="5" type="ORF">Pfra01_002927900</name>
</gene>
<feature type="compositionally biased region" description="Basic and acidic residues" evidence="4">
    <location>
        <begin position="999"/>
        <end position="1009"/>
    </location>
</feature>
<dbReference type="OrthoDB" id="63589at2759"/>
<feature type="compositionally biased region" description="Acidic residues" evidence="4">
    <location>
        <begin position="1010"/>
        <end position="1020"/>
    </location>
</feature>
<dbReference type="AlphaFoldDB" id="A0A9W6YHU2"/>
<dbReference type="EMBL" id="BSXT01018863">
    <property type="protein sequence ID" value="GMG14970.1"/>
    <property type="molecule type" value="Genomic_DNA"/>
</dbReference>
<feature type="compositionally biased region" description="Polar residues" evidence="4">
    <location>
        <begin position="553"/>
        <end position="574"/>
    </location>
</feature>
<dbReference type="PANTHER" id="PTHR13091:SF0">
    <property type="entry name" value="NONSENSE-MEDIATED MRNA DECAY FACTOR SMG8"/>
    <property type="match status" value="1"/>
</dbReference>
<evidence type="ECO:0000256" key="1">
    <source>
        <dbReference type="ARBA" id="ARBA00006443"/>
    </source>
</evidence>
<protein>
    <recommendedName>
        <fullName evidence="3">Nonsense-mediated mRNA decay factor SMG8</fullName>
    </recommendedName>
</protein>
<feature type="region of interest" description="Disordered" evidence="4">
    <location>
        <begin position="552"/>
        <end position="587"/>
    </location>
</feature>
<name>A0A9W6YHU2_9STRA</name>
<dbReference type="InterPro" id="IPR019354">
    <property type="entry name" value="SMG8-like"/>
</dbReference>
<reference evidence="5" key="1">
    <citation type="submission" date="2023-04" db="EMBL/GenBank/DDBJ databases">
        <title>Phytophthora fragariaefolia NBRC 109709.</title>
        <authorList>
            <person name="Ichikawa N."/>
            <person name="Sato H."/>
            <person name="Tonouchi N."/>
        </authorList>
    </citation>
    <scope>NUCLEOTIDE SEQUENCE</scope>
    <source>
        <strain evidence="5">NBRC 109709</strain>
    </source>
</reference>
<feature type="region of interest" description="Disordered" evidence="4">
    <location>
        <begin position="975"/>
        <end position="1036"/>
    </location>
</feature>
<feature type="region of interest" description="Disordered" evidence="4">
    <location>
        <begin position="180"/>
        <end position="211"/>
    </location>
</feature>
<sequence>MAFVQSLGAEKQESNTPPVVGEMKASPTKNADEIYEPDEDMFEDSGDEQTPPQKTLLEVAQQKAVSPSSLMDVAKSFEVEVAQQHHNGPKPTLAAIAAEINQEDYSRQIDMAQADKMQRALDAASSETRAERVAERKVQIEPVLKTVVADQQQQYEEEEFEDDAASIRMAAETLAASVAKARSVGHRSPNRGRSKLLKKGPTSSQSMSKLELQRAMQDKLSAFQFQQLSITQRRLFLASLAQADSTNSSRLKKRVANREALNELAKDKFTRARQKQKPRNEFARLDDNRHCRFTPRLHNSSNKKKMSNNDSDDDEGPGGSRGAALRRNEDFVRRMEAAERARREQLRRTREEAAYLARVDKKECPSCGNPQSYSELTQKRKKCPNCGVTYKSRIAWPSPLLRFVYCHTIHGSVVMAGGRGGGRQSVHSLASTSRHAPPLPFDRSQNEPVRVYPPEPGRSGSLAALQSLQNKSVAVVGLLSSSSSSSSQAFAFFNRLIGRCVFRDDEMQAATTVKDARLPASIHLYYDDVARCIYLLGVARPESLCFCPPAASKTATPNSNYKSKSPGRRQSMSNDTEDEEQTPLSEMQRIRHEMDIFEREKLKMQVLLYSSCNLLVVLREDGRVTTNVLKDIRTLAAEKAQLLSFAPTSTKHSKHSKGAPSSGGGNAFAPGRCVPLALYVVPAPDEVLDASLLKTQGSGPSRSATVVYCKSIEARMTTLFRSLRGSTVGSVRMRDALSATNLSKERRVFNIDPAHNVVVVSRRTATAEGLAEFQLESLLDALDSDTTADDILSDDSLLQPLEDDDMGFQRLNQYLHKYLDLLFSFVPSGSKDGGRTELLSPPQWVKAFNGLVKSYSRLDAKRRQEAAALEAVDSDSVGDFTVSASQATYQFDPMELSRMSHLASQDVHHILFNRKKHGRRAARLLARDISQADPHPPAAPRHVPPLALRLAHASGAPRTRLRRQIRPQPPASALTLTLFLPPQPRVDPQASSYWEEDTTSSREIARAMEEAEASDVEPEDEGKKKNSALAAALAGDEHSSRRLSIPTLSSQLSALLGPDGMALEDVEGLRVEDMGSSPLNAQLSPAGLISIAAADIDEAATNNSQNVPPVNGELDLAFIRSLRQASTDADSSEVGPRSPSQYVKMTNSCVRFTQSEESSGVLIFEPYLQYSSVVNAALSQLLGSLPSANTPASEGPSVDAETVESENKLFSLVRRHLKILGSTSSSSDDTVDDAAEGQSKLRFLSLLRRINELRSQQVDVRLRVVTL</sequence>
<feature type="region of interest" description="Disordered" evidence="4">
    <location>
        <begin position="270"/>
        <end position="331"/>
    </location>
</feature>
<evidence type="ECO:0000256" key="3">
    <source>
        <dbReference type="ARBA" id="ARBA00029509"/>
    </source>
</evidence>
<evidence type="ECO:0000256" key="2">
    <source>
        <dbReference type="ARBA" id="ARBA00023161"/>
    </source>
</evidence>
<proteinExistence type="inferred from homology"/>
<dbReference type="GO" id="GO:0000184">
    <property type="term" value="P:nuclear-transcribed mRNA catabolic process, nonsense-mediated decay"/>
    <property type="evidence" value="ECO:0007669"/>
    <property type="project" value="UniProtKB-KW"/>
</dbReference>
<evidence type="ECO:0000256" key="4">
    <source>
        <dbReference type="SAM" id="MobiDB-lite"/>
    </source>
</evidence>
<dbReference type="Proteomes" id="UP001165121">
    <property type="component" value="Unassembled WGS sequence"/>
</dbReference>
<feature type="compositionally biased region" description="Acidic residues" evidence="4">
    <location>
        <begin position="33"/>
        <end position="47"/>
    </location>
</feature>
<feature type="compositionally biased region" description="Basic residues" evidence="4">
    <location>
        <begin position="291"/>
        <end position="306"/>
    </location>
</feature>
<comment type="caution">
    <text evidence="5">The sequence shown here is derived from an EMBL/GenBank/DDBJ whole genome shotgun (WGS) entry which is preliminary data.</text>
</comment>
<comment type="similarity">
    <text evidence="1">Belongs to the SMG8 family.</text>
</comment>
<dbReference type="PANTHER" id="PTHR13091">
    <property type="entry name" value="AMPLIFIED IN BREAST CANCER 2-RELATED"/>
    <property type="match status" value="1"/>
</dbReference>
<keyword evidence="2" id="KW-0866">Nonsense-mediated mRNA decay</keyword>
<feature type="compositionally biased region" description="Basic residues" evidence="4">
    <location>
        <begin position="183"/>
        <end position="198"/>
    </location>
</feature>
<feature type="compositionally biased region" description="Polar residues" evidence="4">
    <location>
        <begin position="425"/>
        <end position="434"/>
    </location>
</feature>
<accession>A0A9W6YHU2</accession>
<keyword evidence="6" id="KW-1185">Reference proteome</keyword>
<feature type="compositionally biased region" description="Basic and acidic residues" evidence="4">
    <location>
        <begin position="278"/>
        <end position="290"/>
    </location>
</feature>